<accession>A0A1J4QF09</accession>
<dbReference type="GO" id="GO:0006508">
    <property type="term" value="P:proteolysis"/>
    <property type="evidence" value="ECO:0007669"/>
    <property type="project" value="UniProtKB-UniRule"/>
</dbReference>
<dbReference type="PROSITE" id="PS52034">
    <property type="entry name" value="PEPTIDASE_M32"/>
    <property type="match status" value="1"/>
</dbReference>
<dbReference type="STRING" id="1414654.BFR47_03830"/>
<dbReference type="CDD" id="cd06460">
    <property type="entry name" value="M32_Taq"/>
    <property type="match status" value="1"/>
</dbReference>
<dbReference type="Gene3D" id="1.10.1370.30">
    <property type="match status" value="1"/>
</dbReference>
<sequence>MSYTALSQHFEQLHHLQHLGAICGWDQATMMPAGGNEARAEALSTLAVLCHQQLQDPRLSDWFDAAGQESLDREHSVSLAEMRRQWRDATLLPADLVRAMSLAGSRCEHAWRSLRPANDWAGYLPLFEEVLNLSRQAASARAEALGLSRYDSLLEQYEPGMRSARLDTLFDDLKSWLPGLITRVQDKQRDEPLLLPQGPFATEQQRALGLEVMALLGFDFEHGRLDVSAHPFCGGVSEDVRLTTRYNEQDVAQALMGIIHETGHARYEQGLPGRWRRLPAGQARSMGVHESQSLFFEMQLARHPAFIARLAPLLERHFGAQPAFSPDNLARFYTRVTPGLIRVDADEVTYPAHIMLRYEIERDLIEGKMEARDLPERWDQLMQRYLGLSTKGNYKDGCLQDIHWTDGSFGYFPSYTLGAIYAAQQAAAMQQQQGPLEQLIGTQLPTVFEWLQQHIWQHGSLLETDHLIRQACGQPLDAAVFRQHLQQRYLADAVYA</sequence>
<keyword evidence="12" id="KW-1185">Reference proteome</keyword>
<evidence type="ECO:0000256" key="3">
    <source>
        <dbReference type="ARBA" id="ARBA00022723"/>
    </source>
</evidence>
<evidence type="ECO:0000256" key="10">
    <source>
        <dbReference type="PIRSR" id="PIRSR006615-2"/>
    </source>
</evidence>
<dbReference type="PANTHER" id="PTHR34217">
    <property type="entry name" value="METAL-DEPENDENT CARBOXYPEPTIDASE"/>
    <property type="match status" value="1"/>
</dbReference>
<keyword evidence="5 8" id="KW-0482">Metalloprotease</keyword>
<evidence type="ECO:0000313" key="11">
    <source>
        <dbReference type="EMBL" id="OIN07742.1"/>
    </source>
</evidence>
<dbReference type="AlphaFoldDB" id="A0A1J4QF09"/>
<comment type="similarity">
    <text evidence="7 8">Belongs to the peptidase M32 family.</text>
</comment>
<protein>
    <recommendedName>
        <fullName evidence="8">Metal-dependent carboxypeptidase</fullName>
        <ecNumber evidence="8">3.4.17.19</ecNumber>
    </recommendedName>
</protein>
<feature type="active site" description="Proton donor/acceptor" evidence="10">
    <location>
        <position position="261"/>
    </location>
</feature>
<dbReference type="GO" id="GO:0004181">
    <property type="term" value="F:metallocarboxypeptidase activity"/>
    <property type="evidence" value="ECO:0007669"/>
    <property type="project" value="UniProtKB-UniRule"/>
</dbReference>
<evidence type="ECO:0000256" key="6">
    <source>
        <dbReference type="ARBA" id="ARBA00052755"/>
    </source>
</evidence>
<comment type="caution">
    <text evidence="11">The sequence shown here is derived from an EMBL/GenBank/DDBJ whole genome shotgun (WGS) entry which is preliminary data.</text>
</comment>
<organism evidence="11 12">
    <name type="scientific">Oceanisphaera psychrotolerans</name>
    <dbReference type="NCBI Taxonomy" id="1414654"/>
    <lineage>
        <taxon>Bacteria</taxon>
        <taxon>Pseudomonadati</taxon>
        <taxon>Pseudomonadota</taxon>
        <taxon>Gammaproteobacteria</taxon>
        <taxon>Aeromonadales</taxon>
        <taxon>Aeromonadaceae</taxon>
        <taxon>Oceanisphaera</taxon>
    </lineage>
</organism>
<comment type="cofactor">
    <cofactor evidence="9">
        <name>Zn(2+)</name>
        <dbReference type="ChEBI" id="CHEBI:29105"/>
    </cofactor>
    <text evidence="9">Binds 1 zinc ion per subunit.</text>
</comment>
<feature type="binding site" evidence="9">
    <location>
        <position position="260"/>
    </location>
    <ligand>
        <name>Zn(2+)</name>
        <dbReference type="ChEBI" id="CHEBI:29105"/>
        <note>catalytic</note>
    </ligand>
</feature>
<dbReference type="EC" id="3.4.17.19" evidence="8"/>
<comment type="catalytic activity">
    <reaction evidence="6 8">
        <text>Release of a C-terminal amino acid with broad specificity, except for -Pro.</text>
        <dbReference type="EC" id="3.4.17.19"/>
    </reaction>
</comment>
<evidence type="ECO:0000256" key="2">
    <source>
        <dbReference type="ARBA" id="ARBA00022670"/>
    </source>
</evidence>
<feature type="binding site" evidence="9">
    <location>
        <position position="264"/>
    </location>
    <ligand>
        <name>Zn(2+)</name>
        <dbReference type="ChEBI" id="CHEBI:29105"/>
        <note>catalytic</note>
    </ligand>
</feature>
<reference evidence="11 12" key="1">
    <citation type="submission" date="2016-07" db="EMBL/GenBank/DDBJ databases">
        <title>Draft Genome Sequence of Oceanisphaera psychrotolerans, isolated from coastal sediment samples.</title>
        <authorList>
            <person name="Zhuo S."/>
            <person name="Ruan Z."/>
        </authorList>
    </citation>
    <scope>NUCLEOTIDE SEQUENCE [LARGE SCALE GENOMIC DNA]</scope>
    <source>
        <strain evidence="11 12">LAM-WHM-ZC</strain>
    </source>
</reference>
<dbReference type="FunFam" id="1.10.1370.30:FF:000003">
    <property type="entry name" value="Thermostable carboxypeptidase 1"/>
    <property type="match status" value="1"/>
</dbReference>
<evidence type="ECO:0000256" key="7">
    <source>
        <dbReference type="ARBA" id="ARBA00061580"/>
    </source>
</evidence>
<keyword evidence="2 8" id="KW-0645">Protease</keyword>
<feature type="binding site" evidence="9">
    <location>
        <position position="290"/>
    </location>
    <ligand>
        <name>Zn(2+)</name>
        <dbReference type="ChEBI" id="CHEBI:29105"/>
        <note>catalytic</note>
    </ligand>
</feature>
<dbReference type="InterPro" id="IPR001333">
    <property type="entry name" value="Peptidase_M32_Taq"/>
</dbReference>
<dbReference type="RefSeq" id="WP_071473361.1">
    <property type="nucleotide sequence ID" value="NZ_MDKE01000033.1"/>
</dbReference>
<dbReference type="SUPFAM" id="SSF55486">
    <property type="entry name" value="Metalloproteases ('zincins'), catalytic domain"/>
    <property type="match status" value="1"/>
</dbReference>
<dbReference type="PIRSF" id="PIRSF006615">
    <property type="entry name" value="Zn_crbxpep_Taq"/>
    <property type="match status" value="1"/>
</dbReference>
<keyword evidence="9" id="KW-0862">Zinc</keyword>
<keyword evidence="4 8" id="KW-0378">Hydrolase</keyword>
<dbReference type="GO" id="GO:0008270">
    <property type="term" value="F:zinc ion binding"/>
    <property type="evidence" value="ECO:0007669"/>
    <property type="project" value="UniProtKB-ARBA"/>
</dbReference>
<comment type="function">
    <text evidence="8">Broad specificity carboxypetidase that releases amino acids sequentially from the C-terminus, including neutral, aromatic, polar and basic residues.</text>
</comment>
<evidence type="ECO:0000256" key="4">
    <source>
        <dbReference type="ARBA" id="ARBA00022801"/>
    </source>
</evidence>
<dbReference type="OrthoDB" id="9772308at2"/>
<keyword evidence="3 8" id="KW-0479">Metal-binding</keyword>
<proteinExistence type="inferred from homology"/>
<dbReference type="PRINTS" id="PR00998">
    <property type="entry name" value="CRBOXYPTASET"/>
</dbReference>
<gene>
    <name evidence="11" type="ORF">BFR47_03830</name>
</gene>
<evidence type="ECO:0000256" key="1">
    <source>
        <dbReference type="ARBA" id="ARBA00022645"/>
    </source>
</evidence>
<evidence type="ECO:0000256" key="8">
    <source>
        <dbReference type="PIRNR" id="PIRNR006615"/>
    </source>
</evidence>
<evidence type="ECO:0000256" key="5">
    <source>
        <dbReference type="ARBA" id="ARBA00023049"/>
    </source>
</evidence>
<dbReference type="Proteomes" id="UP000243073">
    <property type="component" value="Unassembled WGS sequence"/>
</dbReference>
<dbReference type="Pfam" id="PF02074">
    <property type="entry name" value="Peptidase_M32"/>
    <property type="match status" value="1"/>
</dbReference>
<keyword evidence="1 8" id="KW-0121">Carboxypeptidase</keyword>
<evidence type="ECO:0000256" key="9">
    <source>
        <dbReference type="PIRSR" id="PIRSR006615-1"/>
    </source>
</evidence>
<dbReference type="PANTHER" id="PTHR34217:SF1">
    <property type="entry name" value="CARBOXYPEPTIDASE 1"/>
    <property type="match status" value="1"/>
</dbReference>
<name>A0A1J4QF09_9GAMM</name>
<evidence type="ECO:0000313" key="12">
    <source>
        <dbReference type="Proteomes" id="UP000243073"/>
    </source>
</evidence>
<dbReference type="EMBL" id="MDKE01000033">
    <property type="protein sequence ID" value="OIN07742.1"/>
    <property type="molecule type" value="Genomic_DNA"/>
</dbReference>